<evidence type="ECO:0000256" key="6">
    <source>
        <dbReference type="ARBA" id="ARBA00023157"/>
    </source>
</evidence>
<keyword evidence="3" id="KW-0336">GPI-anchor</keyword>
<sequence length="315" mass="33822">MVSTLFDDKSTSIFSGVIITDYSVRNNAKYDTGLVSIGYNGVTPLQGYSALSSVMATAKPTFTASAEYTPTAGPPSCPTDIWNLSVLPPKPHTPLCDCLMKTLRCIANETAVAGFGGTNFDNVTYTLCDHDVNANCTGIYTDGQRGDYGAFSMCNVTVKYSWVADLYYKRTGECSLNNTAELRGEGATPSGDCAFLMQQVGERGEKTLTAFLQSTPTSAGTLPNTDASTGGSHLSIGAKAGIAIGVFVFVVLALLATLFVLNRKKKARKKDPPLPEHDQPDLPEFVPPTREMLEHEQRQSGPPEHESLAQLSQRT</sequence>
<dbReference type="EMBL" id="MU005627">
    <property type="protein sequence ID" value="KAF2676958.1"/>
    <property type="molecule type" value="Genomic_DNA"/>
</dbReference>
<feature type="compositionally biased region" description="Basic and acidic residues" evidence="9">
    <location>
        <begin position="270"/>
        <end position="280"/>
    </location>
</feature>
<dbReference type="Pfam" id="PF20087">
    <property type="entry name" value="DUF6479"/>
    <property type="match status" value="1"/>
</dbReference>
<feature type="compositionally biased region" description="Basic and acidic residues" evidence="9">
    <location>
        <begin position="291"/>
        <end position="307"/>
    </location>
</feature>
<keyword evidence="5 10" id="KW-0472">Membrane</keyword>
<dbReference type="Pfam" id="PF07983">
    <property type="entry name" value="X8"/>
    <property type="match status" value="1"/>
</dbReference>
<gene>
    <name evidence="12" type="ORF">K458DRAFT_436904</name>
</gene>
<dbReference type="GO" id="GO:0031505">
    <property type="term" value="P:fungal-type cell wall organization"/>
    <property type="evidence" value="ECO:0007669"/>
    <property type="project" value="TreeGrafter"/>
</dbReference>
<dbReference type="SMART" id="SM00768">
    <property type="entry name" value="X8"/>
    <property type="match status" value="1"/>
</dbReference>
<evidence type="ECO:0000313" key="12">
    <source>
        <dbReference type="EMBL" id="KAF2676958.1"/>
    </source>
</evidence>
<evidence type="ECO:0000256" key="7">
    <source>
        <dbReference type="ARBA" id="ARBA00023180"/>
    </source>
</evidence>
<keyword evidence="10" id="KW-1133">Transmembrane helix</keyword>
<dbReference type="InterPro" id="IPR004886">
    <property type="entry name" value="Glucanosyltransferase"/>
</dbReference>
<dbReference type="InterPro" id="IPR045513">
    <property type="entry name" value="DUF6479"/>
</dbReference>
<evidence type="ECO:0000313" key="13">
    <source>
        <dbReference type="Proteomes" id="UP000799291"/>
    </source>
</evidence>
<feature type="domain" description="X8" evidence="11">
    <location>
        <begin position="103"/>
        <end position="195"/>
    </location>
</feature>
<evidence type="ECO:0000256" key="3">
    <source>
        <dbReference type="ARBA" id="ARBA00022622"/>
    </source>
</evidence>
<evidence type="ECO:0000259" key="11">
    <source>
        <dbReference type="SMART" id="SM00768"/>
    </source>
</evidence>
<keyword evidence="7" id="KW-0325">Glycoprotein</keyword>
<accession>A0A6G1IFT9</accession>
<feature type="transmembrane region" description="Helical" evidence="10">
    <location>
        <begin position="240"/>
        <end position="261"/>
    </location>
</feature>
<dbReference type="GO" id="GO:0042124">
    <property type="term" value="F:1,3-beta-glucanosyltransferase activity"/>
    <property type="evidence" value="ECO:0007669"/>
    <property type="project" value="TreeGrafter"/>
</dbReference>
<dbReference type="PANTHER" id="PTHR31468">
    <property type="entry name" value="1,3-BETA-GLUCANOSYLTRANSFERASE GAS1"/>
    <property type="match status" value="1"/>
</dbReference>
<keyword evidence="6" id="KW-1015">Disulfide bond</keyword>
<comment type="subcellular location">
    <subcellularLocation>
        <location evidence="1">Cell envelope</location>
    </subcellularLocation>
    <subcellularLocation>
        <location evidence="2">Membrane</location>
        <topology evidence="2">Lipid-anchor</topology>
        <topology evidence="2">GPI-anchor</topology>
    </subcellularLocation>
</comment>
<evidence type="ECO:0000256" key="5">
    <source>
        <dbReference type="ARBA" id="ARBA00023136"/>
    </source>
</evidence>
<evidence type="ECO:0000256" key="10">
    <source>
        <dbReference type="SAM" id="Phobius"/>
    </source>
</evidence>
<dbReference type="AlphaFoldDB" id="A0A6G1IFT9"/>
<evidence type="ECO:0000256" key="1">
    <source>
        <dbReference type="ARBA" id="ARBA00004196"/>
    </source>
</evidence>
<reference evidence="12" key="1">
    <citation type="journal article" date="2020" name="Stud. Mycol.">
        <title>101 Dothideomycetes genomes: a test case for predicting lifestyles and emergence of pathogens.</title>
        <authorList>
            <person name="Haridas S."/>
            <person name="Albert R."/>
            <person name="Binder M."/>
            <person name="Bloem J."/>
            <person name="Labutti K."/>
            <person name="Salamov A."/>
            <person name="Andreopoulos B."/>
            <person name="Baker S."/>
            <person name="Barry K."/>
            <person name="Bills G."/>
            <person name="Bluhm B."/>
            <person name="Cannon C."/>
            <person name="Castanera R."/>
            <person name="Culley D."/>
            <person name="Daum C."/>
            <person name="Ezra D."/>
            <person name="Gonzalez J."/>
            <person name="Henrissat B."/>
            <person name="Kuo A."/>
            <person name="Liang C."/>
            <person name="Lipzen A."/>
            <person name="Lutzoni F."/>
            <person name="Magnuson J."/>
            <person name="Mondo S."/>
            <person name="Nolan M."/>
            <person name="Ohm R."/>
            <person name="Pangilinan J."/>
            <person name="Park H.-J."/>
            <person name="Ramirez L."/>
            <person name="Alfaro M."/>
            <person name="Sun H."/>
            <person name="Tritt A."/>
            <person name="Yoshinaga Y."/>
            <person name="Zwiers L.-H."/>
            <person name="Turgeon B."/>
            <person name="Goodwin S."/>
            <person name="Spatafora J."/>
            <person name="Crous P."/>
            <person name="Grigoriev I."/>
        </authorList>
    </citation>
    <scope>NUCLEOTIDE SEQUENCE</scope>
    <source>
        <strain evidence="12">CBS 122367</strain>
    </source>
</reference>
<dbReference type="GO" id="GO:0005886">
    <property type="term" value="C:plasma membrane"/>
    <property type="evidence" value="ECO:0007669"/>
    <property type="project" value="TreeGrafter"/>
</dbReference>
<organism evidence="12 13">
    <name type="scientific">Lentithecium fluviatile CBS 122367</name>
    <dbReference type="NCBI Taxonomy" id="1168545"/>
    <lineage>
        <taxon>Eukaryota</taxon>
        <taxon>Fungi</taxon>
        <taxon>Dikarya</taxon>
        <taxon>Ascomycota</taxon>
        <taxon>Pezizomycotina</taxon>
        <taxon>Dothideomycetes</taxon>
        <taxon>Pleosporomycetidae</taxon>
        <taxon>Pleosporales</taxon>
        <taxon>Massarineae</taxon>
        <taxon>Lentitheciaceae</taxon>
        <taxon>Lentithecium</taxon>
    </lineage>
</organism>
<dbReference type="Gene3D" id="1.20.58.1040">
    <property type="match status" value="1"/>
</dbReference>
<keyword evidence="10" id="KW-0812">Transmembrane</keyword>
<dbReference type="GO" id="GO:0071970">
    <property type="term" value="P:fungal-type cell wall (1-&gt;3)-beta-D-glucan biosynthetic process"/>
    <property type="evidence" value="ECO:0007669"/>
    <property type="project" value="TreeGrafter"/>
</dbReference>
<evidence type="ECO:0000256" key="9">
    <source>
        <dbReference type="SAM" id="MobiDB-lite"/>
    </source>
</evidence>
<dbReference type="Proteomes" id="UP000799291">
    <property type="component" value="Unassembled WGS sequence"/>
</dbReference>
<keyword evidence="13" id="KW-1185">Reference proteome</keyword>
<dbReference type="PANTHER" id="PTHR31468:SF2">
    <property type="entry name" value="1,3-BETA-GLUCANOSYLTRANSFERASE GAS1"/>
    <property type="match status" value="1"/>
</dbReference>
<dbReference type="InterPro" id="IPR012946">
    <property type="entry name" value="X8"/>
</dbReference>
<dbReference type="GO" id="GO:0098552">
    <property type="term" value="C:side of membrane"/>
    <property type="evidence" value="ECO:0007669"/>
    <property type="project" value="UniProtKB-KW"/>
</dbReference>
<evidence type="ECO:0000256" key="8">
    <source>
        <dbReference type="ARBA" id="ARBA00023288"/>
    </source>
</evidence>
<protein>
    <submittedName>
        <fullName evidence="12">Carbohydrate-binding module family 43 protein</fullName>
    </submittedName>
</protein>
<evidence type="ECO:0000256" key="2">
    <source>
        <dbReference type="ARBA" id="ARBA00004589"/>
    </source>
</evidence>
<proteinExistence type="predicted"/>
<keyword evidence="4" id="KW-0732">Signal</keyword>
<name>A0A6G1IFT9_9PLEO</name>
<feature type="region of interest" description="Disordered" evidence="9">
    <location>
        <begin position="266"/>
        <end position="315"/>
    </location>
</feature>
<keyword evidence="8" id="KW-0449">Lipoprotein</keyword>
<evidence type="ECO:0000256" key="4">
    <source>
        <dbReference type="ARBA" id="ARBA00022729"/>
    </source>
</evidence>